<dbReference type="InterPro" id="IPR013786">
    <property type="entry name" value="AcylCoA_DH/ox_N"/>
</dbReference>
<dbReference type="Pfam" id="PF00441">
    <property type="entry name" value="Acyl-CoA_dh_1"/>
    <property type="match status" value="1"/>
</dbReference>
<dbReference type="Gene3D" id="1.10.540.10">
    <property type="entry name" value="Acyl-CoA dehydrogenase/oxidase, N-terminal domain"/>
    <property type="match status" value="1"/>
</dbReference>
<dbReference type="Proteomes" id="UP001156903">
    <property type="component" value="Unassembled WGS sequence"/>
</dbReference>
<feature type="domain" description="Acyl-CoA dehydrogenase/oxidase C-terminal" evidence="5">
    <location>
        <begin position="253"/>
        <end position="404"/>
    </location>
</feature>
<keyword evidence="4" id="KW-0274">FAD</keyword>
<feature type="domain" description="Acyl-CoA dehydrogenase/oxidase N-terminal" evidence="7">
    <location>
        <begin position="29"/>
        <end position="141"/>
    </location>
</feature>
<dbReference type="PROSITE" id="PS00072">
    <property type="entry name" value="ACYL_COA_DH_1"/>
    <property type="match status" value="1"/>
</dbReference>
<keyword evidence="3" id="KW-0285">Flavoprotein</keyword>
<dbReference type="InterPro" id="IPR036250">
    <property type="entry name" value="AcylCo_DH-like_C"/>
</dbReference>
<reference evidence="9" key="1">
    <citation type="journal article" date="2019" name="Int. J. Syst. Evol. Microbiol.">
        <title>The Global Catalogue of Microorganisms (GCM) 10K type strain sequencing project: providing services to taxonomists for standard genome sequencing and annotation.</title>
        <authorList>
            <consortium name="The Broad Institute Genomics Platform"/>
            <consortium name="The Broad Institute Genome Sequencing Center for Infectious Disease"/>
            <person name="Wu L."/>
            <person name="Ma J."/>
        </authorList>
    </citation>
    <scope>NUCLEOTIDE SEQUENCE [LARGE SCALE GENOMIC DNA]</scope>
    <source>
        <strain evidence="9">NBRC 109341</strain>
    </source>
</reference>
<dbReference type="Pfam" id="PF02771">
    <property type="entry name" value="Acyl-CoA_dh_N"/>
    <property type="match status" value="1"/>
</dbReference>
<accession>A0ABQ6C4Z7</accession>
<feature type="domain" description="Acyl-CoA oxidase/dehydrogenase middle" evidence="6">
    <location>
        <begin position="145"/>
        <end position="240"/>
    </location>
</feature>
<dbReference type="InterPro" id="IPR009075">
    <property type="entry name" value="AcylCo_DH/oxidase_C"/>
</dbReference>
<dbReference type="SUPFAM" id="SSF56645">
    <property type="entry name" value="Acyl-CoA dehydrogenase NM domain-like"/>
    <property type="match status" value="1"/>
</dbReference>
<comment type="caution">
    <text evidence="8">The sequence shown here is derived from an EMBL/GenBank/DDBJ whole genome shotgun (WGS) entry which is preliminary data.</text>
</comment>
<evidence type="ECO:0000259" key="5">
    <source>
        <dbReference type="Pfam" id="PF00441"/>
    </source>
</evidence>
<comment type="cofactor">
    <cofactor evidence="1">
        <name>FAD</name>
        <dbReference type="ChEBI" id="CHEBI:57692"/>
    </cofactor>
</comment>
<evidence type="ECO:0000256" key="1">
    <source>
        <dbReference type="ARBA" id="ARBA00001974"/>
    </source>
</evidence>
<evidence type="ECO:0000256" key="3">
    <source>
        <dbReference type="ARBA" id="ARBA00022630"/>
    </source>
</evidence>
<evidence type="ECO:0000256" key="2">
    <source>
        <dbReference type="ARBA" id="ARBA00009347"/>
    </source>
</evidence>
<dbReference type="InterPro" id="IPR009100">
    <property type="entry name" value="AcylCoA_DH/oxidase_NM_dom_sf"/>
</dbReference>
<dbReference type="InterPro" id="IPR006089">
    <property type="entry name" value="Acyl-CoA_DH_CS"/>
</dbReference>
<dbReference type="PANTHER" id="PTHR43884">
    <property type="entry name" value="ACYL-COA DEHYDROGENASE"/>
    <property type="match status" value="1"/>
</dbReference>
<evidence type="ECO:0000313" key="9">
    <source>
        <dbReference type="Proteomes" id="UP001156903"/>
    </source>
</evidence>
<sequence>MRGPQPPRLRGFPPLSPMFDFPSAPHYFTAEHDAFREALRDFVAREITPFAADWDEAEGFPRELYRKAADLGVLGVGYDEAYGGTPADVFYHLIVSEEIARCGAGGVGASLLSHTIGLPPVARFGSEALKQRIIPEVLRGEKIAALAVTEPSGGSDVAALKTTAVRDGDHYVVNGEKVFITSGMRADYFTVAVRTDPASKGASGISALLIEGDAAGLSRTALKKMGWWASDTAHLRFDNVRVPASQLLGVEHQGFKVFMNNFNSERLGMSAQACAYAQVCLEEALDWARERKTFGMSLSERQVIRHKLVDMYARIDAARSLIYDLAWRLREGVGDANELVARTCMAKILSTQAMQFCADQAVQILGGMGFMRGTRSERIYREVKVMMIGGGSEEIMKDLSARQLGF</sequence>
<evidence type="ECO:0000259" key="6">
    <source>
        <dbReference type="Pfam" id="PF02770"/>
    </source>
</evidence>
<evidence type="ECO:0000256" key="4">
    <source>
        <dbReference type="ARBA" id="ARBA00022827"/>
    </source>
</evidence>
<dbReference type="InterPro" id="IPR046373">
    <property type="entry name" value="Acyl-CoA_Oxase/DH_mid-dom_sf"/>
</dbReference>
<dbReference type="InterPro" id="IPR037069">
    <property type="entry name" value="AcylCoA_DH/ox_N_sf"/>
</dbReference>
<evidence type="ECO:0000313" key="8">
    <source>
        <dbReference type="EMBL" id="GLS15386.1"/>
    </source>
</evidence>
<evidence type="ECO:0000259" key="7">
    <source>
        <dbReference type="Pfam" id="PF02771"/>
    </source>
</evidence>
<gene>
    <name evidence="8" type="ORF">GCM10007935_28210</name>
</gene>
<protein>
    <submittedName>
        <fullName evidence="8">Acyl-CoA dehydrogenase</fullName>
    </submittedName>
</protein>
<dbReference type="InterPro" id="IPR006091">
    <property type="entry name" value="Acyl-CoA_Oxase/DH_mid-dom"/>
</dbReference>
<proteinExistence type="inferred from homology"/>
<keyword evidence="9" id="KW-1185">Reference proteome</keyword>
<dbReference type="EMBL" id="BSPB01000024">
    <property type="protein sequence ID" value="GLS15386.1"/>
    <property type="molecule type" value="Genomic_DNA"/>
</dbReference>
<dbReference type="SUPFAM" id="SSF47203">
    <property type="entry name" value="Acyl-CoA dehydrogenase C-terminal domain-like"/>
    <property type="match status" value="1"/>
</dbReference>
<dbReference type="Gene3D" id="2.40.110.10">
    <property type="entry name" value="Butyryl-CoA Dehydrogenase, subunit A, domain 2"/>
    <property type="match status" value="1"/>
</dbReference>
<dbReference type="PANTHER" id="PTHR43884:SF12">
    <property type="entry name" value="ISOVALERYL-COA DEHYDROGENASE, MITOCHONDRIAL-RELATED"/>
    <property type="match status" value="1"/>
</dbReference>
<organism evidence="8 9">
    <name type="scientific">Hydrogenophaga electricum</name>
    <dbReference type="NCBI Taxonomy" id="1230953"/>
    <lineage>
        <taxon>Bacteria</taxon>
        <taxon>Pseudomonadati</taxon>
        <taxon>Pseudomonadota</taxon>
        <taxon>Betaproteobacteria</taxon>
        <taxon>Burkholderiales</taxon>
        <taxon>Comamonadaceae</taxon>
        <taxon>Hydrogenophaga</taxon>
    </lineage>
</organism>
<dbReference type="Pfam" id="PF02770">
    <property type="entry name" value="Acyl-CoA_dh_M"/>
    <property type="match status" value="1"/>
</dbReference>
<name>A0ABQ6C4Z7_9BURK</name>
<comment type="similarity">
    <text evidence="2">Belongs to the acyl-CoA dehydrogenase family.</text>
</comment>
<dbReference type="Gene3D" id="1.20.140.10">
    <property type="entry name" value="Butyryl-CoA Dehydrogenase, subunit A, domain 3"/>
    <property type="match status" value="1"/>
</dbReference>